<keyword evidence="2" id="KW-1185">Reference proteome</keyword>
<evidence type="ECO:0000313" key="2">
    <source>
        <dbReference type="Proteomes" id="UP001180754"/>
    </source>
</evidence>
<sequence>MDEMNQTTIPLRAAQQACAQLARQGWEAARLALEELERRGAGSVRASRAGAATMAGVYALRSELMSASPGRTVELARFADELARYGEDTVRFFSVERAGWTVLCVVSDDLARGVAATAVRGGERPGRSDAGAAAEGELPATAAGGFCEELLADGWSSAELGVQGLAERPSATVPLWLGSAAALADGYRARAEEYARMSSPRRTRDLERFVAALAEHGEDFVRFFSVERGDWTVLCVVAGDLSRALAANAISRASTG</sequence>
<comment type="caution">
    <text evidence="1">The sequence shown here is derived from an EMBL/GenBank/DDBJ whole genome shotgun (WGS) entry which is preliminary data.</text>
</comment>
<protein>
    <submittedName>
        <fullName evidence="1">Uncharacterized protein</fullName>
    </submittedName>
</protein>
<name>A0ABU2X9T3_9ACTN</name>
<gene>
    <name evidence="1" type="ORF">RND15_08080</name>
</gene>
<dbReference type="Proteomes" id="UP001180754">
    <property type="component" value="Unassembled WGS sequence"/>
</dbReference>
<accession>A0ABU2X9T3</accession>
<proteinExistence type="predicted"/>
<reference evidence="1" key="1">
    <citation type="submission" date="2024-05" db="EMBL/GenBank/DDBJ databases">
        <title>30 novel species of actinomycetes from the DSMZ collection.</title>
        <authorList>
            <person name="Nouioui I."/>
        </authorList>
    </citation>
    <scope>NUCLEOTIDE SEQUENCE</scope>
    <source>
        <strain evidence="1">DSM 41529</strain>
    </source>
</reference>
<organism evidence="1 2">
    <name type="scientific">Streptomyces lonegramiae</name>
    <dbReference type="NCBI Taxonomy" id="3075524"/>
    <lineage>
        <taxon>Bacteria</taxon>
        <taxon>Bacillati</taxon>
        <taxon>Actinomycetota</taxon>
        <taxon>Actinomycetes</taxon>
        <taxon>Kitasatosporales</taxon>
        <taxon>Streptomycetaceae</taxon>
        <taxon>Streptomyces</taxon>
    </lineage>
</organism>
<evidence type="ECO:0000313" key="1">
    <source>
        <dbReference type="EMBL" id="MDT0542674.1"/>
    </source>
</evidence>
<dbReference type="EMBL" id="JAVRFD010000003">
    <property type="protein sequence ID" value="MDT0542674.1"/>
    <property type="molecule type" value="Genomic_DNA"/>
</dbReference>
<dbReference type="RefSeq" id="WP_311723034.1">
    <property type="nucleotide sequence ID" value="NZ_JAVRFD010000003.1"/>
</dbReference>